<reference evidence="1" key="2">
    <citation type="submission" date="2021-02" db="EMBL/GenBank/DDBJ databases">
        <title>Aspergillus luchuensis mut. kawachii IFO 4304 genome sequence.</title>
        <authorList>
            <person name="Mori K."/>
            <person name="Kadooka C."/>
            <person name="Goto M."/>
            <person name="Futagami T."/>
        </authorList>
    </citation>
    <scope>NUCLEOTIDE SEQUENCE</scope>
    <source>
        <strain evidence="1">IFO 4308</strain>
    </source>
</reference>
<keyword evidence="2" id="KW-1185">Reference proteome</keyword>
<protein>
    <submittedName>
        <fullName evidence="1">Uncharacterized protein</fullName>
    </submittedName>
</protein>
<dbReference type="CDD" id="cd05911">
    <property type="entry name" value="Firefly_Luc_like"/>
    <property type="match status" value="1"/>
</dbReference>
<dbReference type="Proteomes" id="UP000661280">
    <property type="component" value="Chromosome 4"/>
</dbReference>
<dbReference type="Gene3D" id="3.30.300.30">
    <property type="match status" value="1"/>
</dbReference>
<gene>
    <name evidence="1" type="ORF">AKAW2_41196A</name>
</gene>
<sequence>MCRPGLPDKTINPISASRLGSPQLRLYIGQHASSWSLHPCILASPRVLSFCPSSMIFEPAARAPVPCTDVISYVFSEPPYNHNEPIYVDVHNPSRSISYNQARTIVRQLVSGLRAWGVQEGDCVAIHSFNDIYYTMLVLAIVGAGGIFTGSNPAYTTFELGHHFRSSATSFIITEPEHLDAITAAAKATSIPTHRIRVFDILGQSIPDGAVSWTELLEHGEQDWVRFDNEEMSRTTTAARLFSSGTTGLPKAADITHMNLVAQHEFVFEFNPRPWRVSRVIAVPLFHAAAAPSSHFGSLKAGHINYVMRRFDLPLFLQTVEKYQVTEMAVVPPIAIAIIMHPMSYERGYLRSIRASNLGAAPMDKDAQKRFQMLLGPGANCTQVWGMTETCCIATMFRWDEGDETGSVGRLVPNMEAKLVDDNGTDISEYGVRGELCVRGPAVTPGYFNNPAANAESFDEQGWFHTGDIAYCDGATQKWYIVDRKKELIKVRGFQVAPPELEAVLLAHPLIVDAAVIGLRDVVPGTELPRAYVVRRPETDESSLTEDMVKSWLLERLAGYKALTGGVKFVPSIPKTASGKILKRVLREESRREVKESGWRPRL</sequence>
<dbReference type="GO" id="GO:0019748">
    <property type="term" value="P:secondary metabolic process"/>
    <property type="evidence" value="ECO:0007669"/>
    <property type="project" value="TreeGrafter"/>
</dbReference>
<dbReference type="PANTHER" id="PTHR24096:SF265">
    <property type="entry name" value="ENZYME, PUTATIVE (AFU_ORTHOLOGUE AFUA_5G14270)-RELATED"/>
    <property type="match status" value="1"/>
</dbReference>
<dbReference type="GeneID" id="64960835"/>
<dbReference type="InterPro" id="IPR042099">
    <property type="entry name" value="ANL_N_sf"/>
</dbReference>
<dbReference type="Gene3D" id="3.40.50.12780">
    <property type="entry name" value="N-terminal domain of ligase-like"/>
    <property type="match status" value="1"/>
</dbReference>
<dbReference type="GO" id="GO:0016405">
    <property type="term" value="F:CoA-ligase activity"/>
    <property type="evidence" value="ECO:0007669"/>
    <property type="project" value="TreeGrafter"/>
</dbReference>
<dbReference type="OrthoDB" id="6509636at2759"/>
<dbReference type="PANTHER" id="PTHR24096">
    <property type="entry name" value="LONG-CHAIN-FATTY-ACID--COA LIGASE"/>
    <property type="match status" value="1"/>
</dbReference>
<dbReference type="Pfam" id="PF13193">
    <property type="entry name" value="AMP-binding_C"/>
    <property type="match status" value="1"/>
</dbReference>
<name>A0A7R7WZ00_ASPKA</name>
<accession>A0A7R7WZ00</accession>
<proteinExistence type="predicted"/>
<organism evidence="1 2">
    <name type="scientific">Aspergillus kawachii</name>
    <name type="common">White koji mold</name>
    <name type="synonym">Aspergillus awamori var. kawachi</name>
    <dbReference type="NCBI Taxonomy" id="1069201"/>
    <lineage>
        <taxon>Eukaryota</taxon>
        <taxon>Fungi</taxon>
        <taxon>Dikarya</taxon>
        <taxon>Ascomycota</taxon>
        <taxon>Pezizomycotina</taxon>
        <taxon>Eurotiomycetes</taxon>
        <taxon>Eurotiomycetidae</taxon>
        <taxon>Eurotiales</taxon>
        <taxon>Aspergillaceae</taxon>
        <taxon>Aspergillus</taxon>
        <taxon>Aspergillus subgen. Circumdati</taxon>
    </lineage>
</organism>
<evidence type="ECO:0000313" key="2">
    <source>
        <dbReference type="Proteomes" id="UP000661280"/>
    </source>
</evidence>
<dbReference type="SUPFAM" id="SSF56801">
    <property type="entry name" value="Acetyl-CoA synthetase-like"/>
    <property type="match status" value="1"/>
</dbReference>
<dbReference type="EMBL" id="AP024428">
    <property type="protein sequence ID" value="BCR99513.1"/>
    <property type="molecule type" value="Genomic_DNA"/>
</dbReference>
<dbReference type="KEGG" id="aluc:AKAW2_41196A"/>
<dbReference type="Pfam" id="PF00501">
    <property type="entry name" value="AMP-binding"/>
    <property type="match status" value="1"/>
</dbReference>
<reference evidence="1" key="1">
    <citation type="submission" date="2021-01" db="EMBL/GenBank/DDBJ databases">
        <authorList>
            <consortium name="Aspergillus luchuensis mut. kawachii IFO 4304 genome sequencing consortium"/>
            <person name="Kazuki M."/>
            <person name="Futagami T."/>
        </authorList>
    </citation>
    <scope>NUCLEOTIDE SEQUENCE</scope>
    <source>
        <strain evidence="1">IFO 4308</strain>
    </source>
</reference>
<dbReference type="InterPro" id="IPR000873">
    <property type="entry name" value="AMP-dep_synth/lig_dom"/>
</dbReference>
<dbReference type="RefSeq" id="XP_041543276.1">
    <property type="nucleotide sequence ID" value="XM_041689608.1"/>
</dbReference>
<dbReference type="InterPro" id="IPR025110">
    <property type="entry name" value="AMP-bd_C"/>
</dbReference>
<dbReference type="AlphaFoldDB" id="A0A7R7WZ00"/>
<dbReference type="InterPro" id="IPR045851">
    <property type="entry name" value="AMP-bd_C_sf"/>
</dbReference>
<evidence type="ECO:0000313" key="1">
    <source>
        <dbReference type="EMBL" id="BCR99513.1"/>
    </source>
</evidence>